<sequence>MAKTPGRNSETEFEPVRTMYDAVTAANIPAGARMVAGYIDKIKLEPWSAADWARFPGAVKVTIVKKASTNAGHVLDVEPGDATPAEAPGWVRMRRAAGADPSVYCDLSTWPSVRSAFSSAGVAEPHYWIAHYDGDPAIPAGAVAKQYRGNVAPGYDVSSVADHWPGVDGTATDSTGVEIMERITVTPPNADENAVRVFLSGSQGAAVIVRPRIGGDGYANPMWVGDIFAWGSDHSGIGHNPKQDPGYDPRLTSHRRYDLPGAVWADINYSAADPFEIDIVG</sequence>
<organism evidence="1 2">
    <name type="scientific">Amycolatopsis australiensis</name>
    <dbReference type="NCBI Taxonomy" id="546364"/>
    <lineage>
        <taxon>Bacteria</taxon>
        <taxon>Bacillati</taxon>
        <taxon>Actinomycetota</taxon>
        <taxon>Actinomycetes</taxon>
        <taxon>Pseudonocardiales</taxon>
        <taxon>Pseudonocardiaceae</taxon>
        <taxon>Amycolatopsis</taxon>
    </lineage>
</organism>
<dbReference type="Proteomes" id="UP000182740">
    <property type="component" value="Unassembled WGS sequence"/>
</dbReference>
<proteinExistence type="predicted"/>
<gene>
    <name evidence="1" type="ORF">SAMN04489730_3017</name>
</gene>
<accession>A0A1K1RD22</accession>
<evidence type="ECO:0000313" key="1">
    <source>
        <dbReference type="EMBL" id="SFW69715.1"/>
    </source>
</evidence>
<protein>
    <submittedName>
        <fullName evidence="1">Uncharacterized protein</fullName>
    </submittedName>
</protein>
<reference evidence="2" key="1">
    <citation type="submission" date="2016-11" db="EMBL/GenBank/DDBJ databases">
        <authorList>
            <person name="Varghese N."/>
            <person name="Submissions S."/>
        </authorList>
    </citation>
    <scope>NUCLEOTIDE SEQUENCE [LARGE SCALE GENOMIC DNA]</scope>
    <source>
        <strain evidence="2">DSM 44671</strain>
    </source>
</reference>
<dbReference type="AlphaFoldDB" id="A0A1K1RD22"/>
<dbReference type="EMBL" id="FPJG01000006">
    <property type="protein sequence ID" value="SFW69715.1"/>
    <property type="molecule type" value="Genomic_DNA"/>
</dbReference>
<dbReference type="InterPro" id="IPR017853">
    <property type="entry name" value="GH"/>
</dbReference>
<evidence type="ECO:0000313" key="2">
    <source>
        <dbReference type="Proteomes" id="UP000182740"/>
    </source>
</evidence>
<dbReference type="SUPFAM" id="SSF51445">
    <property type="entry name" value="(Trans)glycosidases"/>
    <property type="match status" value="1"/>
</dbReference>
<keyword evidence="2" id="KW-1185">Reference proteome</keyword>
<dbReference type="STRING" id="546364.SAMN04489730_3017"/>
<name>A0A1K1RD22_9PSEU</name>